<protein>
    <submittedName>
        <fullName evidence="1">Uncharacterized protein</fullName>
    </submittedName>
</protein>
<keyword evidence="2" id="KW-1185">Reference proteome</keyword>
<dbReference type="Proteomes" id="UP000814033">
    <property type="component" value="Unassembled WGS sequence"/>
</dbReference>
<accession>A0ACB8S4T6</accession>
<name>A0ACB8S4T6_9AGAM</name>
<comment type="caution">
    <text evidence="1">The sequence shown here is derived from an EMBL/GenBank/DDBJ whole genome shotgun (WGS) entry which is preliminary data.</text>
</comment>
<reference evidence="1" key="1">
    <citation type="submission" date="2021-02" db="EMBL/GenBank/DDBJ databases">
        <authorList>
            <consortium name="DOE Joint Genome Institute"/>
            <person name="Ahrendt S."/>
            <person name="Looney B.P."/>
            <person name="Miyauchi S."/>
            <person name="Morin E."/>
            <person name="Drula E."/>
            <person name="Courty P.E."/>
            <person name="Chicoki N."/>
            <person name="Fauchery L."/>
            <person name="Kohler A."/>
            <person name="Kuo A."/>
            <person name="Labutti K."/>
            <person name="Pangilinan J."/>
            <person name="Lipzen A."/>
            <person name="Riley R."/>
            <person name="Andreopoulos W."/>
            <person name="He G."/>
            <person name="Johnson J."/>
            <person name="Barry K.W."/>
            <person name="Grigoriev I.V."/>
            <person name="Nagy L."/>
            <person name="Hibbett D."/>
            <person name="Henrissat B."/>
            <person name="Matheny P.B."/>
            <person name="Labbe J."/>
            <person name="Martin F."/>
        </authorList>
    </citation>
    <scope>NUCLEOTIDE SEQUENCE</scope>
    <source>
        <strain evidence="1">FP105234-sp</strain>
    </source>
</reference>
<sequence>MDSNLGVKAGGAHERSAETPSIVIRWRSCNALTHAKNQGMYMAAHAYMRRVSRCPRPRELIVLPVVLSPLVLVVQGACRGRLTCREPETANRDQQHKDAAVAATGSECNTW</sequence>
<dbReference type="EMBL" id="MU275853">
    <property type="protein sequence ID" value="KAI0051365.1"/>
    <property type="molecule type" value="Genomic_DNA"/>
</dbReference>
<evidence type="ECO:0000313" key="1">
    <source>
        <dbReference type="EMBL" id="KAI0051365.1"/>
    </source>
</evidence>
<proteinExistence type="predicted"/>
<evidence type="ECO:0000313" key="2">
    <source>
        <dbReference type="Proteomes" id="UP000814033"/>
    </source>
</evidence>
<organism evidence="1 2">
    <name type="scientific">Auriscalpium vulgare</name>
    <dbReference type="NCBI Taxonomy" id="40419"/>
    <lineage>
        <taxon>Eukaryota</taxon>
        <taxon>Fungi</taxon>
        <taxon>Dikarya</taxon>
        <taxon>Basidiomycota</taxon>
        <taxon>Agaricomycotina</taxon>
        <taxon>Agaricomycetes</taxon>
        <taxon>Russulales</taxon>
        <taxon>Auriscalpiaceae</taxon>
        <taxon>Auriscalpium</taxon>
    </lineage>
</organism>
<gene>
    <name evidence="1" type="ORF">FA95DRAFT_322067</name>
</gene>
<reference evidence="1" key="2">
    <citation type="journal article" date="2022" name="New Phytol.">
        <title>Evolutionary transition to the ectomycorrhizal habit in the genomes of a hyperdiverse lineage of mushroom-forming fungi.</title>
        <authorList>
            <person name="Looney B."/>
            <person name="Miyauchi S."/>
            <person name="Morin E."/>
            <person name="Drula E."/>
            <person name="Courty P.E."/>
            <person name="Kohler A."/>
            <person name="Kuo A."/>
            <person name="LaButti K."/>
            <person name="Pangilinan J."/>
            <person name="Lipzen A."/>
            <person name="Riley R."/>
            <person name="Andreopoulos W."/>
            <person name="He G."/>
            <person name="Johnson J."/>
            <person name="Nolan M."/>
            <person name="Tritt A."/>
            <person name="Barry K.W."/>
            <person name="Grigoriev I.V."/>
            <person name="Nagy L.G."/>
            <person name="Hibbett D."/>
            <person name="Henrissat B."/>
            <person name="Matheny P.B."/>
            <person name="Labbe J."/>
            <person name="Martin F.M."/>
        </authorList>
    </citation>
    <scope>NUCLEOTIDE SEQUENCE</scope>
    <source>
        <strain evidence="1">FP105234-sp</strain>
    </source>
</reference>